<dbReference type="GO" id="GO:0003677">
    <property type="term" value="F:DNA binding"/>
    <property type="evidence" value="ECO:0007669"/>
    <property type="project" value="UniProtKB-UniRule"/>
</dbReference>
<feature type="DNA-binding region" description="H-T-H motif" evidence="4">
    <location>
        <begin position="30"/>
        <end position="49"/>
    </location>
</feature>
<dbReference type="Pfam" id="PF16925">
    <property type="entry name" value="TetR_C_13"/>
    <property type="match status" value="1"/>
</dbReference>
<dbReference type="InterPro" id="IPR011075">
    <property type="entry name" value="TetR_C"/>
</dbReference>
<dbReference type="EMBL" id="JACHXW010000009">
    <property type="protein sequence ID" value="MBB3153218.1"/>
    <property type="molecule type" value="Genomic_DNA"/>
</dbReference>
<keyword evidence="1" id="KW-0805">Transcription regulation</keyword>
<dbReference type="Pfam" id="PF00440">
    <property type="entry name" value="TetR_N"/>
    <property type="match status" value="1"/>
</dbReference>
<reference evidence="6 7" key="1">
    <citation type="submission" date="2020-08" db="EMBL/GenBank/DDBJ databases">
        <title>Genomic Encyclopedia of Type Strains, Phase III (KMG-III): the genomes of soil and plant-associated and newly described type strains.</title>
        <authorList>
            <person name="Whitman W."/>
        </authorList>
    </citation>
    <scope>NUCLEOTIDE SEQUENCE [LARGE SCALE GENOMIC DNA]</scope>
    <source>
        <strain evidence="6 7">CECT 8234</strain>
    </source>
</reference>
<evidence type="ECO:0000256" key="1">
    <source>
        <dbReference type="ARBA" id="ARBA00023015"/>
    </source>
</evidence>
<gene>
    <name evidence="6" type="ORF">FHS16_003280</name>
</gene>
<keyword evidence="7" id="KW-1185">Reference proteome</keyword>
<dbReference type="Gene3D" id="1.10.10.60">
    <property type="entry name" value="Homeodomain-like"/>
    <property type="match status" value="1"/>
</dbReference>
<evidence type="ECO:0000313" key="7">
    <source>
        <dbReference type="Proteomes" id="UP000518605"/>
    </source>
</evidence>
<organism evidence="6 7">
    <name type="scientific">Paenibacillus endophyticus</name>
    <dbReference type="NCBI Taxonomy" id="1294268"/>
    <lineage>
        <taxon>Bacteria</taxon>
        <taxon>Bacillati</taxon>
        <taxon>Bacillota</taxon>
        <taxon>Bacilli</taxon>
        <taxon>Bacillales</taxon>
        <taxon>Paenibacillaceae</taxon>
        <taxon>Paenibacillus</taxon>
    </lineage>
</organism>
<dbReference type="Gene3D" id="1.10.357.10">
    <property type="entry name" value="Tetracycline Repressor, domain 2"/>
    <property type="match status" value="1"/>
</dbReference>
<dbReference type="InterPro" id="IPR023772">
    <property type="entry name" value="DNA-bd_HTH_TetR-type_CS"/>
</dbReference>
<dbReference type="SUPFAM" id="SSF46689">
    <property type="entry name" value="Homeodomain-like"/>
    <property type="match status" value="1"/>
</dbReference>
<dbReference type="PRINTS" id="PR00455">
    <property type="entry name" value="HTHTETR"/>
</dbReference>
<comment type="caution">
    <text evidence="6">The sequence shown here is derived from an EMBL/GenBank/DDBJ whole genome shotgun (WGS) entry which is preliminary data.</text>
</comment>
<keyword evidence="2 4" id="KW-0238">DNA-binding</keyword>
<name>A0A7W5GBC1_9BACL</name>
<protein>
    <submittedName>
        <fullName evidence="6">AcrR family transcriptional regulator</fullName>
    </submittedName>
</protein>
<dbReference type="InterPro" id="IPR036271">
    <property type="entry name" value="Tet_transcr_reg_TetR-rel_C_sf"/>
</dbReference>
<dbReference type="PANTHER" id="PTHR47506">
    <property type="entry name" value="TRANSCRIPTIONAL REGULATORY PROTEIN"/>
    <property type="match status" value="1"/>
</dbReference>
<dbReference type="InterPro" id="IPR001647">
    <property type="entry name" value="HTH_TetR"/>
</dbReference>
<sequence length="193" mass="21634">MNAKPKNANREIALQAATTLFLSKGYLVTSMDDIVTESKVSKTNIYYYFKSKEELLSAIIERLTSRYEALIAHIASKTELPVMERLMRLMQVLIEQDIDCLGGCPFLTLYTQTPLDSGAVRSQISLFFTKQLAVLEQLLAEGKETKEFNDSLQPQQTAALILSTIEGGLFLQHAQPESKIMQQSLHTLASMLK</sequence>
<dbReference type="Proteomes" id="UP000518605">
    <property type="component" value="Unassembled WGS sequence"/>
</dbReference>
<dbReference type="PANTHER" id="PTHR47506:SF1">
    <property type="entry name" value="HTH-TYPE TRANSCRIPTIONAL REGULATOR YJDC"/>
    <property type="match status" value="1"/>
</dbReference>
<proteinExistence type="predicted"/>
<feature type="domain" description="HTH tetR-type" evidence="5">
    <location>
        <begin position="7"/>
        <end position="67"/>
    </location>
</feature>
<evidence type="ECO:0000256" key="3">
    <source>
        <dbReference type="ARBA" id="ARBA00023163"/>
    </source>
</evidence>
<evidence type="ECO:0000256" key="2">
    <source>
        <dbReference type="ARBA" id="ARBA00023125"/>
    </source>
</evidence>
<dbReference type="SUPFAM" id="SSF48498">
    <property type="entry name" value="Tetracyclin repressor-like, C-terminal domain"/>
    <property type="match status" value="1"/>
</dbReference>
<dbReference type="PROSITE" id="PS01081">
    <property type="entry name" value="HTH_TETR_1"/>
    <property type="match status" value="1"/>
</dbReference>
<evidence type="ECO:0000313" key="6">
    <source>
        <dbReference type="EMBL" id="MBB3153218.1"/>
    </source>
</evidence>
<dbReference type="AlphaFoldDB" id="A0A7W5GBC1"/>
<dbReference type="RefSeq" id="WP_183564376.1">
    <property type="nucleotide sequence ID" value="NZ_CBCSLB010000033.1"/>
</dbReference>
<evidence type="ECO:0000256" key="4">
    <source>
        <dbReference type="PROSITE-ProRule" id="PRU00335"/>
    </source>
</evidence>
<dbReference type="InterPro" id="IPR009057">
    <property type="entry name" value="Homeodomain-like_sf"/>
</dbReference>
<keyword evidence="3" id="KW-0804">Transcription</keyword>
<evidence type="ECO:0000259" key="5">
    <source>
        <dbReference type="PROSITE" id="PS50977"/>
    </source>
</evidence>
<dbReference type="PROSITE" id="PS50977">
    <property type="entry name" value="HTH_TETR_2"/>
    <property type="match status" value="1"/>
</dbReference>
<accession>A0A7W5GBC1</accession>